<reference evidence="2" key="1">
    <citation type="submission" date="2019-10" db="EMBL/GenBank/DDBJ databases">
        <authorList>
            <consortium name="DOE Joint Genome Institute"/>
            <person name="Kuo A."/>
            <person name="Miyauchi S."/>
            <person name="Kiss E."/>
            <person name="Drula E."/>
            <person name="Kohler A."/>
            <person name="Sanchez-Garcia M."/>
            <person name="Andreopoulos B."/>
            <person name="Barry K.W."/>
            <person name="Bonito G."/>
            <person name="Buee M."/>
            <person name="Carver A."/>
            <person name="Chen C."/>
            <person name="Cichocki N."/>
            <person name="Clum A."/>
            <person name="Culley D."/>
            <person name="Crous P.W."/>
            <person name="Fauchery L."/>
            <person name="Girlanda M."/>
            <person name="Hayes R."/>
            <person name="Keri Z."/>
            <person name="LaButti K."/>
            <person name="Lipzen A."/>
            <person name="Lombard V."/>
            <person name="Magnuson J."/>
            <person name="Maillard F."/>
            <person name="Morin E."/>
            <person name="Murat C."/>
            <person name="Nolan M."/>
            <person name="Ohm R."/>
            <person name="Pangilinan J."/>
            <person name="Pereira M."/>
            <person name="Perotto S."/>
            <person name="Peter M."/>
            <person name="Riley R."/>
            <person name="Sitrit Y."/>
            <person name="Stielow B."/>
            <person name="Szollosi G."/>
            <person name="Zifcakova L."/>
            <person name="Stursova M."/>
            <person name="Spatafora J.W."/>
            <person name="Tedersoo L."/>
            <person name="Vaario L.-M."/>
            <person name="Yamada A."/>
            <person name="Yan M."/>
            <person name="Wang P."/>
            <person name="Xu J."/>
            <person name="Bruns T."/>
            <person name="Baldrian P."/>
            <person name="Vilgalys R."/>
            <person name="Henrissat B."/>
            <person name="Grigoriev I.V."/>
            <person name="Hibbett D."/>
            <person name="Nagy L.G."/>
            <person name="Martin F.M."/>
        </authorList>
    </citation>
    <scope>NUCLEOTIDE SEQUENCE</scope>
    <source>
        <strain evidence="2">Prilba</strain>
    </source>
</reference>
<comment type="caution">
    <text evidence="2">The sequence shown here is derived from an EMBL/GenBank/DDBJ whole genome shotgun (WGS) entry which is preliminary data.</text>
</comment>
<organism evidence="2 3">
    <name type="scientific">Russula ochroleuca</name>
    <dbReference type="NCBI Taxonomy" id="152965"/>
    <lineage>
        <taxon>Eukaryota</taxon>
        <taxon>Fungi</taxon>
        <taxon>Dikarya</taxon>
        <taxon>Basidiomycota</taxon>
        <taxon>Agaricomycotina</taxon>
        <taxon>Agaricomycetes</taxon>
        <taxon>Russulales</taxon>
        <taxon>Russulaceae</taxon>
        <taxon>Russula</taxon>
    </lineage>
</organism>
<protein>
    <submittedName>
        <fullName evidence="2">Uncharacterized protein</fullName>
    </submittedName>
</protein>
<dbReference type="AlphaFoldDB" id="A0A9P5MWL2"/>
<accession>A0A9P5MWL2</accession>
<feature type="compositionally biased region" description="Basic and acidic residues" evidence="1">
    <location>
        <begin position="159"/>
        <end position="172"/>
    </location>
</feature>
<dbReference type="EMBL" id="WHVB01000008">
    <property type="protein sequence ID" value="KAF8480492.1"/>
    <property type="molecule type" value="Genomic_DNA"/>
</dbReference>
<name>A0A9P5MWL2_9AGAM</name>
<evidence type="ECO:0000313" key="3">
    <source>
        <dbReference type="Proteomes" id="UP000759537"/>
    </source>
</evidence>
<gene>
    <name evidence="2" type="ORF">DFH94DRAFT_682183</name>
</gene>
<feature type="region of interest" description="Disordered" evidence="1">
    <location>
        <begin position="156"/>
        <end position="193"/>
    </location>
</feature>
<evidence type="ECO:0000313" key="2">
    <source>
        <dbReference type="EMBL" id="KAF8480492.1"/>
    </source>
</evidence>
<proteinExistence type="predicted"/>
<reference evidence="2" key="2">
    <citation type="journal article" date="2020" name="Nat. Commun.">
        <title>Large-scale genome sequencing of mycorrhizal fungi provides insights into the early evolution of symbiotic traits.</title>
        <authorList>
            <person name="Miyauchi S."/>
            <person name="Kiss E."/>
            <person name="Kuo A."/>
            <person name="Drula E."/>
            <person name="Kohler A."/>
            <person name="Sanchez-Garcia M."/>
            <person name="Morin E."/>
            <person name="Andreopoulos B."/>
            <person name="Barry K.W."/>
            <person name="Bonito G."/>
            <person name="Buee M."/>
            <person name="Carver A."/>
            <person name="Chen C."/>
            <person name="Cichocki N."/>
            <person name="Clum A."/>
            <person name="Culley D."/>
            <person name="Crous P.W."/>
            <person name="Fauchery L."/>
            <person name="Girlanda M."/>
            <person name="Hayes R.D."/>
            <person name="Keri Z."/>
            <person name="LaButti K."/>
            <person name="Lipzen A."/>
            <person name="Lombard V."/>
            <person name="Magnuson J."/>
            <person name="Maillard F."/>
            <person name="Murat C."/>
            <person name="Nolan M."/>
            <person name="Ohm R.A."/>
            <person name="Pangilinan J."/>
            <person name="Pereira M.F."/>
            <person name="Perotto S."/>
            <person name="Peter M."/>
            <person name="Pfister S."/>
            <person name="Riley R."/>
            <person name="Sitrit Y."/>
            <person name="Stielow J.B."/>
            <person name="Szollosi G."/>
            <person name="Zifcakova L."/>
            <person name="Stursova M."/>
            <person name="Spatafora J.W."/>
            <person name="Tedersoo L."/>
            <person name="Vaario L.M."/>
            <person name="Yamada A."/>
            <person name="Yan M."/>
            <person name="Wang P."/>
            <person name="Xu J."/>
            <person name="Bruns T."/>
            <person name="Baldrian P."/>
            <person name="Vilgalys R."/>
            <person name="Dunand C."/>
            <person name="Henrissat B."/>
            <person name="Grigoriev I.V."/>
            <person name="Hibbett D."/>
            <person name="Nagy L.G."/>
            <person name="Martin F.M."/>
        </authorList>
    </citation>
    <scope>NUCLEOTIDE SEQUENCE</scope>
    <source>
        <strain evidence="2">Prilba</strain>
    </source>
</reference>
<keyword evidence="3" id="KW-1185">Reference proteome</keyword>
<sequence length="377" mass="42186">MSGVGKKWGIGKAEFDLRGGNDGGGEWDAVVRVEAVEEGGVDTARERGLEDAVNERIFRLVDCIEVGIKERKYGWGGVRTHDEPMNQLLLQCGMGPAFQNVGHPPFPTPILNVLNTCLRVKCEDARLLLQQVILYKVNFQAEPISTVSHSHSLSVFSRKFPDQGPERSARDQRKQKRNTSCPSRAAAPIPPKTPPVTSMMCFVPMSENYARTPPCRRGTHGSSFVRLMTRHTEDDGMRTLRSNGRQPPVTKDACNSMLERPDKVKKRGTVVGRLIARHEVTSHMALRTGRKWTLAMTRKQGLWRAFSWTHRGQVAVGNVRDNRVESVDKPTGTLRCSRAQRPGDAQQVASHKCTNKPLEDHWRYAMTMIQARSNAKG</sequence>
<evidence type="ECO:0000256" key="1">
    <source>
        <dbReference type="SAM" id="MobiDB-lite"/>
    </source>
</evidence>
<dbReference type="Proteomes" id="UP000759537">
    <property type="component" value="Unassembled WGS sequence"/>
</dbReference>